<keyword evidence="1" id="KW-1133">Transmembrane helix</keyword>
<dbReference type="InterPro" id="IPR029063">
    <property type="entry name" value="SAM-dependent_MTases_sf"/>
</dbReference>
<dbReference type="Proteomes" id="UP001176883">
    <property type="component" value="Unassembled WGS sequence"/>
</dbReference>
<dbReference type="Pfam" id="PF13578">
    <property type="entry name" value="Methyltransf_24"/>
    <property type="match status" value="1"/>
</dbReference>
<evidence type="ECO:0000313" key="3">
    <source>
        <dbReference type="Proteomes" id="UP001176883"/>
    </source>
</evidence>
<keyword evidence="1" id="KW-0472">Membrane</keyword>
<evidence type="ECO:0000313" key="2">
    <source>
        <dbReference type="EMBL" id="MDO5969483.1"/>
    </source>
</evidence>
<dbReference type="SUPFAM" id="SSF53335">
    <property type="entry name" value="S-adenosyl-L-methionine-dependent methyltransferases"/>
    <property type="match status" value="1"/>
</dbReference>
<reference evidence="2" key="1">
    <citation type="submission" date="2023-07" db="EMBL/GenBank/DDBJ databases">
        <title>Two novel species in the genus Flavivirga.</title>
        <authorList>
            <person name="Kwon K."/>
        </authorList>
    </citation>
    <scope>NUCLEOTIDE SEQUENCE</scope>
    <source>
        <strain evidence="2">KCTC 52353</strain>
    </source>
</reference>
<organism evidence="2 3">
    <name type="scientific">Flavivirga aquimarina</name>
    <dbReference type="NCBI Taxonomy" id="2027862"/>
    <lineage>
        <taxon>Bacteria</taxon>
        <taxon>Pseudomonadati</taxon>
        <taxon>Bacteroidota</taxon>
        <taxon>Flavobacteriia</taxon>
        <taxon>Flavobacteriales</taxon>
        <taxon>Flavobacteriaceae</taxon>
        <taxon>Flavivirga</taxon>
    </lineage>
</organism>
<dbReference type="EC" id="2.1.1.-" evidence="2"/>
<dbReference type="GO" id="GO:0032259">
    <property type="term" value="P:methylation"/>
    <property type="evidence" value="ECO:0007669"/>
    <property type="project" value="UniProtKB-KW"/>
</dbReference>
<accession>A0ABT8W8P0</accession>
<dbReference type="EMBL" id="JAUOEK010000072">
    <property type="protein sequence ID" value="MDO5969483.1"/>
    <property type="molecule type" value="Genomic_DNA"/>
</dbReference>
<comment type="caution">
    <text evidence="2">The sequence shown here is derived from an EMBL/GenBank/DDBJ whole genome shotgun (WGS) entry which is preliminary data.</text>
</comment>
<proteinExistence type="predicted"/>
<sequence>MKKILLSITPVIDIFLIPFLIPASLIMWLTRRIGVEKIPYSRKTMLKIGVLPIIDHYYEPLINSKHLRFSLREKRNLVGINWNIEEQLKLLNRFKYQSELLNFSDLPTNDIKEFFYLNKSFVSGDACFWYSIIRDKKPKKIIEIGSGHSTRMAQAAIIKNQQENPNYNCEHICVEPYEMPWLSQMNVDLIRKKVETLDLELFRKLESNDILFIDSSHMIRPQGDVLFEFLEILPILKSGVIVHIHDILSPRDYLTEWITEDIRFWNEQYLLEAFLTNNKDWKIIGAVNFLKNDYFDLMKSKFPKLDINIEPGSFYIQKNSLNFE</sequence>
<name>A0ABT8W8P0_9FLAO</name>
<dbReference type="Gene3D" id="3.40.50.150">
    <property type="entry name" value="Vaccinia Virus protein VP39"/>
    <property type="match status" value="1"/>
</dbReference>
<feature type="transmembrane region" description="Helical" evidence="1">
    <location>
        <begin position="6"/>
        <end position="29"/>
    </location>
</feature>
<dbReference type="RefSeq" id="WP_303277174.1">
    <property type="nucleotide sequence ID" value="NZ_JAUOEK010000072.1"/>
</dbReference>
<keyword evidence="2" id="KW-0489">Methyltransferase</keyword>
<dbReference type="GO" id="GO:0008168">
    <property type="term" value="F:methyltransferase activity"/>
    <property type="evidence" value="ECO:0007669"/>
    <property type="project" value="UniProtKB-KW"/>
</dbReference>
<keyword evidence="2" id="KW-0808">Transferase</keyword>
<evidence type="ECO:0000256" key="1">
    <source>
        <dbReference type="SAM" id="Phobius"/>
    </source>
</evidence>
<keyword evidence="1" id="KW-0812">Transmembrane</keyword>
<keyword evidence="3" id="KW-1185">Reference proteome</keyword>
<protein>
    <submittedName>
        <fullName evidence="2">Class I SAM-dependent methyltransferase</fullName>
        <ecNumber evidence="2">2.1.1.-</ecNumber>
    </submittedName>
</protein>
<gene>
    <name evidence="2" type="ORF">Q4Q35_06670</name>
</gene>